<gene>
    <name evidence="3" type="ORF">AB205_0156550</name>
</gene>
<accession>A0A2G9R697</accession>
<dbReference type="OrthoDB" id="10065946at2759"/>
<dbReference type="Pfam" id="PF15289">
    <property type="entry name" value="RFXA_RFXANK_bdg"/>
    <property type="match status" value="1"/>
</dbReference>
<feature type="compositionally biased region" description="Polar residues" evidence="1">
    <location>
        <begin position="160"/>
        <end position="170"/>
    </location>
</feature>
<feature type="region of interest" description="Disordered" evidence="1">
    <location>
        <begin position="137"/>
        <end position="179"/>
    </location>
</feature>
<evidence type="ECO:0000256" key="1">
    <source>
        <dbReference type="SAM" id="MobiDB-lite"/>
    </source>
</evidence>
<name>A0A2G9R697_AQUCT</name>
<dbReference type="AlphaFoldDB" id="A0A2G9R697"/>
<dbReference type="InterPro" id="IPR029316">
    <property type="entry name" value="RFXAP_RFXANK-bd"/>
</dbReference>
<evidence type="ECO:0000313" key="4">
    <source>
        <dbReference type="Proteomes" id="UP000228934"/>
    </source>
</evidence>
<dbReference type="EMBL" id="KV963822">
    <property type="protein sequence ID" value="PIO23396.1"/>
    <property type="molecule type" value="Genomic_DNA"/>
</dbReference>
<feature type="domain" description="Regulatory factor X-associated protein RFXANK-binding" evidence="2">
    <location>
        <begin position="103"/>
        <end position="221"/>
    </location>
</feature>
<dbReference type="GO" id="GO:0006357">
    <property type="term" value="P:regulation of transcription by RNA polymerase II"/>
    <property type="evidence" value="ECO:0007669"/>
    <property type="project" value="TreeGrafter"/>
</dbReference>
<feature type="compositionally biased region" description="Acidic residues" evidence="1">
    <location>
        <begin position="85"/>
        <end position="94"/>
    </location>
</feature>
<evidence type="ECO:0000259" key="2">
    <source>
        <dbReference type="Pfam" id="PF15289"/>
    </source>
</evidence>
<dbReference type="Proteomes" id="UP000228934">
    <property type="component" value="Unassembled WGS sequence"/>
</dbReference>
<sequence>MALYFNADPGWRSADSAVHRAAPGSSIMLEPAEASSSREEEEEEENEGGQYAEAPLVYYTMMPADDDGADLLDTSDPRDSTASPEELEDEDNSGDNDSVVTKTCTYPACQETTSQVAKQRKPWMCKKHRNKMYKDKYKNKKKSDHGVTTTASKLEDTAECSVSLTKQRTGSVGDRPPRPTLLEQVLNQKRLSLLRSPDVVKFLQTQQQLLSRQALEQRQSFQGASL</sequence>
<dbReference type="GO" id="GO:0005634">
    <property type="term" value="C:nucleus"/>
    <property type="evidence" value="ECO:0007669"/>
    <property type="project" value="TreeGrafter"/>
</dbReference>
<feature type="region of interest" description="Disordered" evidence="1">
    <location>
        <begin position="1"/>
        <end position="101"/>
    </location>
</feature>
<dbReference type="Gene3D" id="6.10.290.30">
    <property type="entry name" value="Regulatory factor X-associated C-terminal binding domain"/>
    <property type="match status" value="1"/>
</dbReference>
<organism evidence="3 4">
    <name type="scientific">Aquarana catesbeiana</name>
    <name type="common">American bullfrog</name>
    <name type="synonym">Rana catesbeiana</name>
    <dbReference type="NCBI Taxonomy" id="8400"/>
    <lineage>
        <taxon>Eukaryota</taxon>
        <taxon>Metazoa</taxon>
        <taxon>Chordata</taxon>
        <taxon>Craniata</taxon>
        <taxon>Vertebrata</taxon>
        <taxon>Euteleostomi</taxon>
        <taxon>Amphibia</taxon>
        <taxon>Batrachia</taxon>
        <taxon>Anura</taxon>
        <taxon>Neobatrachia</taxon>
        <taxon>Ranoidea</taxon>
        <taxon>Ranidae</taxon>
        <taxon>Aquarana</taxon>
    </lineage>
</organism>
<protein>
    <recommendedName>
        <fullName evidence="2">Regulatory factor X-associated protein RFXANK-binding domain-containing protein</fullName>
    </recommendedName>
</protein>
<dbReference type="PANTHER" id="PTHR15110:SF2">
    <property type="entry name" value="REGULATORY FACTOR X-ASSOCIATED PROTEIN"/>
    <property type="match status" value="1"/>
</dbReference>
<keyword evidence="4" id="KW-1185">Reference proteome</keyword>
<proteinExistence type="predicted"/>
<evidence type="ECO:0000313" key="3">
    <source>
        <dbReference type="EMBL" id="PIO23396.1"/>
    </source>
</evidence>
<dbReference type="InterPro" id="IPR038308">
    <property type="entry name" value="RFXAP_C_sf"/>
</dbReference>
<dbReference type="PANTHER" id="PTHR15110">
    <property type="entry name" value="REGULATORY FACTOR X-ASSOCIATED PROTEIN"/>
    <property type="match status" value="1"/>
</dbReference>
<reference evidence="4" key="1">
    <citation type="journal article" date="2017" name="Nat. Commun.">
        <title>The North American bullfrog draft genome provides insight into hormonal regulation of long noncoding RNA.</title>
        <authorList>
            <person name="Hammond S.A."/>
            <person name="Warren R.L."/>
            <person name="Vandervalk B.P."/>
            <person name="Kucuk E."/>
            <person name="Khan H."/>
            <person name="Gibb E.A."/>
            <person name="Pandoh P."/>
            <person name="Kirk H."/>
            <person name="Zhao Y."/>
            <person name="Jones M."/>
            <person name="Mungall A.J."/>
            <person name="Coope R."/>
            <person name="Pleasance S."/>
            <person name="Moore R.A."/>
            <person name="Holt R.A."/>
            <person name="Round J.M."/>
            <person name="Ohora S."/>
            <person name="Walle B.V."/>
            <person name="Veldhoen N."/>
            <person name="Helbing C.C."/>
            <person name="Birol I."/>
        </authorList>
    </citation>
    <scope>NUCLEOTIDE SEQUENCE [LARGE SCALE GENOMIC DNA]</scope>
</reference>